<sequence>MDRDKKQQQLLKKAIERDFDNSILGITDNPDEAYQDVLRLSVDIIFINYQLKPYDGHQLMRKIQQSHHHPHFILIGKKLSPTIKSQIFKDDADYLLDEPLNMEELNKIMRLTIENIRMSRRLLQILDLVSGAANHHTESFDFKTKREQRAKSILRFLGISGGLGVPDIIRIIKMMIEQECSFDDLDLEKIYHFDSEGKKVLLQRIRRDLKKGLNNLAHICVTFNTDDKILEYANNLYSFESVENEIKFLKGKRKSGGRIEVEQFFNGLVQEVE</sequence>
<dbReference type="AlphaFoldDB" id="A0A0R1P7B6"/>
<evidence type="ECO:0000313" key="4">
    <source>
        <dbReference type="Proteomes" id="UP000051445"/>
    </source>
</evidence>
<organism evidence="3 4">
    <name type="scientific">Limosilactobacillus frumenti DSM 13145</name>
    <dbReference type="NCBI Taxonomy" id="1423746"/>
    <lineage>
        <taxon>Bacteria</taxon>
        <taxon>Bacillati</taxon>
        <taxon>Bacillota</taxon>
        <taxon>Bacilli</taxon>
        <taxon>Lactobacillales</taxon>
        <taxon>Lactobacillaceae</taxon>
        <taxon>Limosilactobacillus</taxon>
    </lineage>
</organism>
<feature type="domain" description="Response regulatory" evidence="2">
    <location>
        <begin position="1"/>
        <end position="113"/>
    </location>
</feature>
<evidence type="ECO:0000313" key="3">
    <source>
        <dbReference type="EMBL" id="KRL28271.1"/>
    </source>
</evidence>
<dbReference type="Pfam" id="PF00072">
    <property type="entry name" value="Response_reg"/>
    <property type="match status" value="1"/>
</dbReference>
<protein>
    <submittedName>
        <fullName evidence="3">Response regulator receiver protein</fullName>
    </submittedName>
</protein>
<dbReference type="InterPro" id="IPR013972">
    <property type="entry name" value="YcbB"/>
</dbReference>
<name>A0A0R1P7B6_9LACO</name>
<comment type="caution">
    <text evidence="3">The sequence shown here is derived from an EMBL/GenBank/DDBJ whole genome shotgun (WGS) entry which is preliminary data.</text>
</comment>
<dbReference type="InterPro" id="IPR011006">
    <property type="entry name" value="CheY-like_superfamily"/>
</dbReference>
<evidence type="ECO:0000256" key="1">
    <source>
        <dbReference type="PROSITE-ProRule" id="PRU00169"/>
    </source>
</evidence>
<dbReference type="Proteomes" id="UP000051445">
    <property type="component" value="Unassembled WGS sequence"/>
</dbReference>
<dbReference type="Pfam" id="PF08664">
    <property type="entry name" value="YcbB"/>
    <property type="match status" value="1"/>
</dbReference>
<accession>A0A0R1P7B6</accession>
<dbReference type="RefSeq" id="WP_235802995.1">
    <property type="nucleotide sequence ID" value="NZ_AZER01000011.1"/>
</dbReference>
<gene>
    <name evidence="3" type="ORF">FD27_GL000212</name>
</gene>
<evidence type="ECO:0000259" key="2">
    <source>
        <dbReference type="PROSITE" id="PS50110"/>
    </source>
</evidence>
<dbReference type="SUPFAM" id="SSF52172">
    <property type="entry name" value="CheY-like"/>
    <property type="match status" value="1"/>
</dbReference>
<keyword evidence="4" id="KW-1185">Reference proteome</keyword>
<proteinExistence type="predicted"/>
<reference evidence="3 4" key="1">
    <citation type="journal article" date="2015" name="Genome Announc.">
        <title>Expanding the biotechnology potential of lactobacilli through comparative genomics of 213 strains and associated genera.</title>
        <authorList>
            <person name="Sun Z."/>
            <person name="Harris H.M."/>
            <person name="McCann A."/>
            <person name="Guo C."/>
            <person name="Argimon S."/>
            <person name="Zhang W."/>
            <person name="Yang X."/>
            <person name="Jeffery I.B."/>
            <person name="Cooney J.C."/>
            <person name="Kagawa T.F."/>
            <person name="Liu W."/>
            <person name="Song Y."/>
            <person name="Salvetti E."/>
            <person name="Wrobel A."/>
            <person name="Rasinkangas P."/>
            <person name="Parkhill J."/>
            <person name="Rea M.C."/>
            <person name="O'Sullivan O."/>
            <person name="Ritari J."/>
            <person name="Douillard F.P."/>
            <person name="Paul Ross R."/>
            <person name="Yang R."/>
            <person name="Briner A.E."/>
            <person name="Felis G.E."/>
            <person name="de Vos W.M."/>
            <person name="Barrangou R."/>
            <person name="Klaenhammer T.R."/>
            <person name="Caufield P.W."/>
            <person name="Cui Y."/>
            <person name="Zhang H."/>
            <person name="O'Toole P.W."/>
        </authorList>
    </citation>
    <scope>NUCLEOTIDE SEQUENCE [LARGE SCALE GENOMIC DNA]</scope>
    <source>
        <strain evidence="3 4">DSM 13145</strain>
    </source>
</reference>
<dbReference type="STRING" id="1423746.FD27_GL000212"/>
<dbReference type="EMBL" id="AZER01000011">
    <property type="protein sequence ID" value="KRL28271.1"/>
    <property type="molecule type" value="Genomic_DNA"/>
</dbReference>
<dbReference type="PROSITE" id="PS50110">
    <property type="entry name" value="RESPONSE_REGULATORY"/>
    <property type="match status" value="1"/>
</dbReference>
<comment type="caution">
    <text evidence="1">Lacks conserved residue(s) required for the propagation of feature annotation.</text>
</comment>
<dbReference type="GO" id="GO:0000160">
    <property type="term" value="P:phosphorelay signal transduction system"/>
    <property type="evidence" value="ECO:0007669"/>
    <property type="project" value="InterPro"/>
</dbReference>
<dbReference type="Gene3D" id="3.40.50.2300">
    <property type="match status" value="1"/>
</dbReference>
<dbReference type="PATRIC" id="fig|1423746.3.peg.218"/>
<dbReference type="InterPro" id="IPR001789">
    <property type="entry name" value="Sig_transdc_resp-reg_receiver"/>
</dbReference>